<dbReference type="Gene3D" id="1.10.510.10">
    <property type="entry name" value="Transferase(Phosphotransferase) domain 1"/>
    <property type="match status" value="1"/>
</dbReference>
<dbReference type="EMBL" id="CP046172">
    <property type="protein sequence ID" value="QIS09696.1"/>
    <property type="molecule type" value="Genomic_DNA"/>
</dbReference>
<reference evidence="3 4" key="1">
    <citation type="journal article" date="2019" name="ACS Chem. Biol.">
        <title>Identification and Mobilization of a Cryptic Antibiotic Biosynthesis Gene Locus from a Human-Pathogenic Nocardia Isolate.</title>
        <authorList>
            <person name="Herisse M."/>
            <person name="Ishida K."/>
            <person name="Porter J.L."/>
            <person name="Howden B."/>
            <person name="Hertweck C."/>
            <person name="Stinear T.P."/>
            <person name="Pidot S.J."/>
        </authorList>
    </citation>
    <scope>NUCLEOTIDE SEQUENCE [LARGE SCALE GENOMIC DNA]</scope>
    <source>
        <strain evidence="3 4">AUSMDU00012717</strain>
    </source>
</reference>
<dbReference type="InterPro" id="IPR012341">
    <property type="entry name" value="6hp_glycosidase-like_sf"/>
</dbReference>
<protein>
    <submittedName>
        <fullName evidence="3">Serine/threonine protein kinase</fullName>
    </submittedName>
</protein>
<feature type="binding site" evidence="1">
    <location>
        <position position="720"/>
    </location>
    <ligand>
        <name>Zn(2+)</name>
        <dbReference type="ChEBI" id="CHEBI:29105"/>
    </ligand>
</feature>
<keyword evidence="3" id="KW-0723">Serine/threonine-protein kinase</keyword>
<keyword evidence="3" id="KW-0808">Transferase</keyword>
<dbReference type="InterPro" id="IPR000719">
    <property type="entry name" value="Prot_kinase_dom"/>
</dbReference>
<dbReference type="SMART" id="SM01260">
    <property type="entry name" value="LANC_like"/>
    <property type="match status" value="1"/>
</dbReference>
<dbReference type="GO" id="GO:0005524">
    <property type="term" value="F:ATP binding"/>
    <property type="evidence" value="ECO:0007669"/>
    <property type="project" value="InterPro"/>
</dbReference>
<organism evidence="3 4">
    <name type="scientific">Nocardia arthritidis</name>
    <dbReference type="NCBI Taxonomy" id="228602"/>
    <lineage>
        <taxon>Bacteria</taxon>
        <taxon>Bacillati</taxon>
        <taxon>Actinomycetota</taxon>
        <taxon>Actinomycetes</taxon>
        <taxon>Mycobacteriales</taxon>
        <taxon>Nocardiaceae</taxon>
        <taxon>Nocardia</taxon>
    </lineage>
</organism>
<keyword evidence="1" id="KW-0479">Metal-binding</keyword>
<evidence type="ECO:0000256" key="1">
    <source>
        <dbReference type="PIRSR" id="PIRSR607822-1"/>
    </source>
</evidence>
<dbReference type="PANTHER" id="PTHR44167">
    <property type="entry name" value="OVARIAN-SPECIFIC SERINE/THREONINE-PROTEIN KINASE LOK-RELATED"/>
    <property type="match status" value="1"/>
</dbReference>
<dbReference type="InterPro" id="IPR007822">
    <property type="entry name" value="LANC-like"/>
</dbReference>
<dbReference type="InterPro" id="IPR011009">
    <property type="entry name" value="Kinase-like_dom_sf"/>
</dbReference>
<sequence>MKDAEHSEIERAVAWAAAGYGRRLRRSPVWLYVDNPDVRLPEHGWKLHISARSTQFERIARIVVPALLAAGCNFKLARSSKVLMSLNEGRDASGSIGKAFTVYPDLALIQSLGKELAELLRGETGPRILSDRRVSPDAPVYYRYGPFQRQLVAESDGSLNTRMTGPNGEIFDGLAKQAYQQPPWAEDPFGASDDRPVEILGDHYRPTDGLKQSGQGNVYRAEDIRTGEQVIVKQARAYTAEAPSGEDACLRLRNERLVLQRLAGIDGVPRFFDHFRHGSDEYLVTSCDGEHDLTEDVPRNGRYRPARSEADREARTLDRLAERLARILLEIHDRGITVTDLSPKNVVIREATSAPTFIDFGLSGHDDIHFTGGTPGYSPQGQLAGAPATPADDMYALGMTLLFAATGAVPVMGGPDPDAPRMRALQTIRRIYGDQPPPSIRCVAGLLDADIDRRTAALRILSSGKPRQFNGFRTPDRITRMEPAELADRLVDDILTEVDTMLETAGEWPEVNVYRGGAGVALELRHHLHRPDVAAAVGRLAQFTAATASWVRSKPGLFVGSTGIEIMLRRVRADGIEIPTLPTDLAWPAADWRPYGDDIIVGAAGVGLGHCLLAEAVPDDRDRHLAVARQCAQALSDHSDAESRYPAEDLPVAAGMDTTAGLGHGQAGIITALLHMIRAGVIEPELSGIDTRTPVLYRQTRQLIERSGRTTAVPLCVSWCRGLAGIGNALLDIAESRSDAEALDLAVAAGDRCAEWIPYLSHPTACCGIAGVGDFVLRLADITAEARFTEAAHSAMTQLLLRGITDNPDDLPRRPTDQSSNMSWASGRAGILGFVRRLHTGDPAPTIGPF</sequence>
<keyword evidence="4" id="KW-1185">Reference proteome</keyword>
<dbReference type="GO" id="GO:0005975">
    <property type="term" value="P:carbohydrate metabolic process"/>
    <property type="evidence" value="ECO:0007669"/>
    <property type="project" value="InterPro"/>
</dbReference>
<dbReference type="Proteomes" id="UP000503540">
    <property type="component" value="Chromosome"/>
</dbReference>
<dbReference type="GO" id="GO:0031179">
    <property type="term" value="P:peptide modification"/>
    <property type="evidence" value="ECO:0007669"/>
    <property type="project" value="InterPro"/>
</dbReference>
<gene>
    <name evidence="3" type="ORF">F5544_08975</name>
</gene>
<dbReference type="PRINTS" id="PR01950">
    <property type="entry name" value="LANCSUPER"/>
</dbReference>
<dbReference type="Pfam" id="PF00069">
    <property type="entry name" value="Pkinase"/>
    <property type="match status" value="1"/>
</dbReference>
<feature type="domain" description="Protein kinase" evidence="2">
    <location>
        <begin position="204"/>
        <end position="470"/>
    </location>
</feature>
<dbReference type="GO" id="GO:0004674">
    <property type="term" value="F:protein serine/threonine kinase activity"/>
    <property type="evidence" value="ECO:0007669"/>
    <property type="project" value="UniProtKB-KW"/>
</dbReference>
<dbReference type="GO" id="GO:0005737">
    <property type="term" value="C:cytoplasm"/>
    <property type="evidence" value="ECO:0007669"/>
    <property type="project" value="TreeGrafter"/>
</dbReference>
<dbReference type="Gene3D" id="3.30.200.20">
    <property type="entry name" value="Phosphorylase Kinase, domain 1"/>
    <property type="match status" value="1"/>
</dbReference>
<dbReference type="AlphaFoldDB" id="A0A6G9Y9H1"/>
<dbReference type="SUPFAM" id="SSF56112">
    <property type="entry name" value="Protein kinase-like (PK-like)"/>
    <property type="match status" value="1"/>
</dbReference>
<evidence type="ECO:0000259" key="2">
    <source>
        <dbReference type="PROSITE" id="PS50011"/>
    </source>
</evidence>
<proteinExistence type="predicted"/>
<accession>A0A6G9Y9H1</accession>
<keyword evidence="3" id="KW-0418">Kinase</keyword>
<name>A0A6G9Y9H1_9NOCA</name>
<dbReference type="RefSeq" id="WP_167472767.1">
    <property type="nucleotide sequence ID" value="NZ_CP046172.1"/>
</dbReference>
<dbReference type="PROSITE" id="PS50011">
    <property type="entry name" value="PROTEIN_KINASE_DOM"/>
    <property type="match status" value="1"/>
</dbReference>
<feature type="binding site" evidence="1">
    <location>
        <position position="766"/>
    </location>
    <ligand>
        <name>Zn(2+)</name>
        <dbReference type="ChEBI" id="CHEBI:29105"/>
    </ligand>
</feature>
<dbReference type="Gene3D" id="1.50.10.10">
    <property type="match status" value="1"/>
</dbReference>
<dbReference type="PANTHER" id="PTHR44167:SF18">
    <property type="entry name" value="PROTEIN KINASE DOMAIN-CONTAINING PROTEIN"/>
    <property type="match status" value="1"/>
</dbReference>
<keyword evidence="1" id="KW-0862">Zinc</keyword>
<dbReference type="InterPro" id="IPR057929">
    <property type="entry name" value="RamC_N"/>
</dbReference>
<dbReference type="SUPFAM" id="SSF158745">
    <property type="entry name" value="LanC-like"/>
    <property type="match status" value="1"/>
</dbReference>
<dbReference type="Pfam" id="PF05147">
    <property type="entry name" value="LANC_like"/>
    <property type="match status" value="1"/>
</dbReference>
<evidence type="ECO:0000313" key="3">
    <source>
        <dbReference type="EMBL" id="QIS09696.1"/>
    </source>
</evidence>
<dbReference type="GO" id="GO:0046872">
    <property type="term" value="F:metal ion binding"/>
    <property type="evidence" value="ECO:0007669"/>
    <property type="project" value="UniProtKB-KW"/>
</dbReference>
<dbReference type="SMART" id="SM00220">
    <property type="entry name" value="S_TKc"/>
    <property type="match status" value="1"/>
</dbReference>
<dbReference type="Pfam" id="PF25816">
    <property type="entry name" value="RamC_N"/>
    <property type="match status" value="1"/>
</dbReference>
<evidence type="ECO:0000313" key="4">
    <source>
        <dbReference type="Proteomes" id="UP000503540"/>
    </source>
</evidence>
<dbReference type="KEGG" id="nah:F5544_08975"/>